<dbReference type="STRING" id="307972.A0A2G8JBX1"/>
<dbReference type="GO" id="GO:0015630">
    <property type="term" value="C:microtubule cytoskeleton"/>
    <property type="evidence" value="ECO:0007669"/>
    <property type="project" value="TreeGrafter"/>
</dbReference>
<sequence length="291" mass="33219">MPFNFDFVELNKVKNCDVLLGKKDEQITALKTENALLHLRLAQLEGQVKEERVQKDISEEELIVEDVKSSLSNLREEIANMPCLMREKMEPVLYAAKALDAKYSVKDSTFKELEESLQEHKEQLLETQERFLREKQRRKELHNTLVELRGNIRVYCRARPVLAFDDILQQTESVRRSNISVDEVVNTLDDETICIKCDRHGGTTQSKTFEFDRVFGQTDLQDDVFSDIKPLLTSLLDGYNVCMMAYGQTGSGKTYTMLGPEYTPSGTSPNKGLEGGIDDGIIPRAGRELFR</sequence>
<evidence type="ECO:0000256" key="1">
    <source>
        <dbReference type="ARBA" id="ARBA00004245"/>
    </source>
</evidence>
<comment type="caution">
    <text evidence="8">The sequence shown here is derived from an EMBL/GenBank/DDBJ whole genome shotgun (WGS) entry which is preliminary data.</text>
</comment>
<evidence type="ECO:0000313" key="8">
    <source>
        <dbReference type="EMBL" id="PIK33248.1"/>
    </source>
</evidence>
<dbReference type="InterPro" id="IPR027640">
    <property type="entry name" value="Kinesin-like_fam"/>
</dbReference>
<dbReference type="Pfam" id="PF16796">
    <property type="entry name" value="Microtub_bd"/>
    <property type="match status" value="1"/>
</dbReference>
<gene>
    <name evidence="8" type="ORF">BSL78_29936</name>
</gene>
<evidence type="ECO:0000256" key="5">
    <source>
        <dbReference type="PROSITE-ProRule" id="PRU00283"/>
    </source>
</evidence>
<comment type="subcellular location">
    <subcellularLocation>
        <location evidence="1">Cytoplasm</location>
        <location evidence="1">Cytoskeleton</location>
    </subcellularLocation>
</comment>
<dbReference type="Gene3D" id="3.40.850.10">
    <property type="entry name" value="Kinesin motor domain"/>
    <property type="match status" value="1"/>
</dbReference>
<keyword evidence="4" id="KW-0206">Cytoskeleton</keyword>
<name>A0A2G8JBX1_STIJA</name>
<evidence type="ECO:0000256" key="2">
    <source>
        <dbReference type="ARBA" id="ARBA00022741"/>
    </source>
</evidence>
<feature type="domain" description="Kinesin motor" evidence="7">
    <location>
        <begin position="151"/>
        <end position="291"/>
    </location>
</feature>
<dbReference type="OrthoDB" id="3176171at2759"/>
<keyword evidence="5" id="KW-0505">Motor protein</keyword>
<keyword evidence="6" id="KW-0175">Coiled coil</keyword>
<dbReference type="Proteomes" id="UP000230750">
    <property type="component" value="Unassembled WGS sequence"/>
</dbReference>
<dbReference type="GO" id="GO:0005524">
    <property type="term" value="F:ATP binding"/>
    <property type="evidence" value="ECO:0007669"/>
    <property type="project" value="UniProtKB-UniRule"/>
</dbReference>
<keyword evidence="9" id="KW-1185">Reference proteome</keyword>
<proteinExistence type="inferred from homology"/>
<accession>A0A2G8JBX1</accession>
<feature type="coiled-coil region" evidence="6">
    <location>
        <begin position="27"/>
        <end position="77"/>
    </location>
</feature>
<dbReference type="PANTHER" id="PTHR47972:SF63">
    <property type="entry name" value="KINESIN FAMILY MEMBER 25"/>
    <property type="match status" value="1"/>
</dbReference>
<comment type="similarity">
    <text evidence="5">Belongs to the TRAFAC class myosin-kinesin ATPase superfamily. Kinesin family.</text>
</comment>
<feature type="binding site" evidence="5">
    <location>
        <begin position="247"/>
        <end position="254"/>
    </location>
    <ligand>
        <name>ATP</name>
        <dbReference type="ChEBI" id="CHEBI:30616"/>
    </ligand>
</feature>
<evidence type="ECO:0000256" key="6">
    <source>
        <dbReference type="SAM" id="Coils"/>
    </source>
</evidence>
<dbReference type="AlphaFoldDB" id="A0A2G8JBX1"/>
<evidence type="ECO:0000256" key="3">
    <source>
        <dbReference type="ARBA" id="ARBA00022840"/>
    </source>
</evidence>
<dbReference type="GO" id="GO:0007018">
    <property type="term" value="P:microtubule-based movement"/>
    <property type="evidence" value="ECO:0007669"/>
    <property type="project" value="InterPro"/>
</dbReference>
<feature type="coiled-coil region" evidence="6">
    <location>
        <begin position="110"/>
        <end position="137"/>
    </location>
</feature>
<dbReference type="PROSITE" id="PS50067">
    <property type="entry name" value="KINESIN_MOTOR_2"/>
    <property type="match status" value="1"/>
</dbReference>
<reference evidence="8 9" key="1">
    <citation type="journal article" date="2017" name="PLoS Biol.">
        <title>The sea cucumber genome provides insights into morphological evolution and visceral regeneration.</title>
        <authorList>
            <person name="Zhang X."/>
            <person name="Sun L."/>
            <person name="Yuan J."/>
            <person name="Sun Y."/>
            <person name="Gao Y."/>
            <person name="Zhang L."/>
            <person name="Li S."/>
            <person name="Dai H."/>
            <person name="Hamel J.F."/>
            <person name="Liu C."/>
            <person name="Yu Y."/>
            <person name="Liu S."/>
            <person name="Lin W."/>
            <person name="Guo K."/>
            <person name="Jin S."/>
            <person name="Xu P."/>
            <person name="Storey K.B."/>
            <person name="Huan P."/>
            <person name="Zhang T."/>
            <person name="Zhou Y."/>
            <person name="Zhang J."/>
            <person name="Lin C."/>
            <person name="Li X."/>
            <person name="Xing L."/>
            <person name="Huo D."/>
            <person name="Sun M."/>
            <person name="Wang L."/>
            <person name="Mercier A."/>
            <person name="Li F."/>
            <person name="Yang H."/>
            <person name="Xiang J."/>
        </authorList>
    </citation>
    <scope>NUCLEOTIDE SEQUENCE [LARGE SCALE GENOMIC DNA]</scope>
    <source>
        <strain evidence="8">Shaxun</strain>
        <tissue evidence="8">Muscle</tissue>
    </source>
</reference>
<keyword evidence="4" id="KW-0963">Cytoplasm</keyword>
<protein>
    <submittedName>
        <fullName evidence="8">Putative kinesin-like protein KIF25</fullName>
    </submittedName>
</protein>
<dbReference type="GO" id="GO:0003777">
    <property type="term" value="F:microtubule motor activity"/>
    <property type="evidence" value="ECO:0007669"/>
    <property type="project" value="InterPro"/>
</dbReference>
<dbReference type="InterPro" id="IPR036961">
    <property type="entry name" value="Kinesin_motor_dom_sf"/>
</dbReference>
<dbReference type="InterPro" id="IPR001752">
    <property type="entry name" value="Kinesin_motor_dom"/>
</dbReference>
<dbReference type="EMBL" id="MRZV01002665">
    <property type="protein sequence ID" value="PIK33248.1"/>
    <property type="molecule type" value="Genomic_DNA"/>
</dbReference>
<evidence type="ECO:0000259" key="7">
    <source>
        <dbReference type="PROSITE" id="PS50067"/>
    </source>
</evidence>
<dbReference type="InterPro" id="IPR031852">
    <property type="entry name" value="Vik1/Cik1_MT-bd"/>
</dbReference>
<evidence type="ECO:0000256" key="4">
    <source>
        <dbReference type="ARBA" id="ARBA00023212"/>
    </source>
</evidence>
<keyword evidence="2 5" id="KW-0547">Nucleotide-binding</keyword>
<evidence type="ECO:0000313" key="9">
    <source>
        <dbReference type="Proteomes" id="UP000230750"/>
    </source>
</evidence>
<organism evidence="8 9">
    <name type="scientific">Stichopus japonicus</name>
    <name type="common">Sea cucumber</name>
    <dbReference type="NCBI Taxonomy" id="307972"/>
    <lineage>
        <taxon>Eukaryota</taxon>
        <taxon>Metazoa</taxon>
        <taxon>Echinodermata</taxon>
        <taxon>Eleutherozoa</taxon>
        <taxon>Echinozoa</taxon>
        <taxon>Holothuroidea</taxon>
        <taxon>Aspidochirotacea</taxon>
        <taxon>Aspidochirotida</taxon>
        <taxon>Stichopodidae</taxon>
        <taxon>Apostichopus</taxon>
    </lineage>
</organism>
<dbReference type="PANTHER" id="PTHR47972">
    <property type="entry name" value="KINESIN-LIKE PROTEIN KLP-3"/>
    <property type="match status" value="1"/>
</dbReference>
<keyword evidence="3 5" id="KW-0067">ATP-binding</keyword>
<dbReference type="SUPFAM" id="SSF52540">
    <property type="entry name" value="P-loop containing nucleoside triphosphate hydrolases"/>
    <property type="match status" value="1"/>
</dbReference>
<dbReference type="GO" id="GO:0008017">
    <property type="term" value="F:microtubule binding"/>
    <property type="evidence" value="ECO:0007669"/>
    <property type="project" value="InterPro"/>
</dbReference>
<dbReference type="InterPro" id="IPR027417">
    <property type="entry name" value="P-loop_NTPase"/>
</dbReference>
<dbReference type="SMART" id="SM00129">
    <property type="entry name" value="KISc"/>
    <property type="match status" value="1"/>
</dbReference>